<dbReference type="EMBL" id="ML178834">
    <property type="protein sequence ID" value="TFK99282.1"/>
    <property type="molecule type" value="Genomic_DNA"/>
</dbReference>
<dbReference type="AlphaFoldDB" id="A0A5C3QB98"/>
<reference evidence="1 2" key="1">
    <citation type="journal article" date="2019" name="Nat. Ecol. Evol.">
        <title>Megaphylogeny resolves global patterns of mushroom evolution.</title>
        <authorList>
            <person name="Varga T."/>
            <person name="Krizsan K."/>
            <person name="Foldi C."/>
            <person name="Dima B."/>
            <person name="Sanchez-Garcia M."/>
            <person name="Sanchez-Ramirez S."/>
            <person name="Szollosi G.J."/>
            <person name="Szarkandi J.G."/>
            <person name="Papp V."/>
            <person name="Albert L."/>
            <person name="Andreopoulos W."/>
            <person name="Angelini C."/>
            <person name="Antonin V."/>
            <person name="Barry K.W."/>
            <person name="Bougher N.L."/>
            <person name="Buchanan P."/>
            <person name="Buyck B."/>
            <person name="Bense V."/>
            <person name="Catcheside P."/>
            <person name="Chovatia M."/>
            <person name="Cooper J."/>
            <person name="Damon W."/>
            <person name="Desjardin D."/>
            <person name="Finy P."/>
            <person name="Geml J."/>
            <person name="Haridas S."/>
            <person name="Hughes K."/>
            <person name="Justo A."/>
            <person name="Karasinski D."/>
            <person name="Kautmanova I."/>
            <person name="Kiss B."/>
            <person name="Kocsube S."/>
            <person name="Kotiranta H."/>
            <person name="LaButti K.M."/>
            <person name="Lechner B.E."/>
            <person name="Liimatainen K."/>
            <person name="Lipzen A."/>
            <person name="Lukacs Z."/>
            <person name="Mihaltcheva S."/>
            <person name="Morgado L.N."/>
            <person name="Niskanen T."/>
            <person name="Noordeloos M.E."/>
            <person name="Ohm R.A."/>
            <person name="Ortiz-Santana B."/>
            <person name="Ovrebo C."/>
            <person name="Racz N."/>
            <person name="Riley R."/>
            <person name="Savchenko A."/>
            <person name="Shiryaev A."/>
            <person name="Soop K."/>
            <person name="Spirin V."/>
            <person name="Szebenyi C."/>
            <person name="Tomsovsky M."/>
            <person name="Tulloss R.E."/>
            <person name="Uehling J."/>
            <person name="Grigoriev I.V."/>
            <person name="Vagvolgyi C."/>
            <person name="Papp T."/>
            <person name="Martin F.M."/>
            <person name="Miettinen O."/>
            <person name="Hibbett D.S."/>
            <person name="Nagy L.G."/>
        </authorList>
    </citation>
    <scope>NUCLEOTIDE SEQUENCE [LARGE SCALE GENOMIC DNA]</scope>
    <source>
        <strain evidence="1 2">CBS 309.79</strain>
    </source>
</reference>
<sequence>MKPLGCAQHATGTNTRRQSILEQPNKALGVVKLNLWRTSASSRHTAAEDLLVLVLLNVRRSLAPRPVRTQGALVFTAAQRPENAWIRPRSDSACIIHSRCVGSSSFRIYLVERLLGLDASGLLRPGAKTVTVSNTPRVLSYVVHHGQHTEQFCSSGTRHDFYSPQSSSYPIPSVKHLDFTHMIKTPVHKRL</sequence>
<evidence type="ECO:0000313" key="1">
    <source>
        <dbReference type="EMBL" id="TFK99282.1"/>
    </source>
</evidence>
<name>A0A5C3QB98_9AGAR</name>
<protein>
    <submittedName>
        <fullName evidence="1">Uncharacterized protein</fullName>
    </submittedName>
</protein>
<keyword evidence="2" id="KW-1185">Reference proteome</keyword>
<accession>A0A5C3QB98</accession>
<organism evidence="1 2">
    <name type="scientific">Pterulicium gracile</name>
    <dbReference type="NCBI Taxonomy" id="1884261"/>
    <lineage>
        <taxon>Eukaryota</taxon>
        <taxon>Fungi</taxon>
        <taxon>Dikarya</taxon>
        <taxon>Basidiomycota</taxon>
        <taxon>Agaricomycotina</taxon>
        <taxon>Agaricomycetes</taxon>
        <taxon>Agaricomycetidae</taxon>
        <taxon>Agaricales</taxon>
        <taxon>Pleurotineae</taxon>
        <taxon>Pterulaceae</taxon>
        <taxon>Pterulicium</taxon>
    </lineage>
</organism>
<evidence type="ECO:0000313" key="2">
    <source>
        <dbReference type="Proteomes" id="UP000305067"/>
    </source>
</evidence>
<dbReference type="Proteomes" id="UP000305067">
    <property type="component" value="Unassembled WGS sequence"/>
</dbReference>
<gene>
    <name evidence="1" type="ORF">BDV98DRAFT_176268</name>
</gene>
<proteinExistence type="predicted"/>